<keyword evidence="2" id="KW-0808">Transferase</keyword>
<dbReference type="RefSeq" id="WP_149769850.1">
    <property type="nucleotide sequence ID" value="NZ_VDFQ02000003.1"/>
</dbReference>
<dbReference type="PANTHER" id="PTHR43777">
    <property type="entry name" value="MOLYBDENUM COFACTOR CYTIDYLYLTRANSFERASE"/>
    <property type="match status" value="1"/>
</dbReference>
<dbReference type="AlphaFoldDB" id="A0A5Q6RXV4"/>
<gene>
    <name evidence="2" type="ORF">FE697_012205</name>
</gene>
<organism evidence="2 3">
    <name type="scientific">Mumia zhuanghuii</name>
    <dbReference type="NCBI Taxonomy" id="2585211"/>
    <lineage>
        <taxon>Bacteria</taxon>
        <taxon>Bacillati</taxon>
        <taxon>Actinomycetota</taxon>
        <taxon>Actinomycetes</taxon>
        <taxon>Propionibacteriales</taxon>
        <taxon>Nocardioidaceae</taxon>
        <taxon>Mumia</taxon>
    </lineage>
</organism>
<dbReference type="OrthoDB" id="4427994at2"/>
<evidence type="ECO:0000259" key="1">
    <source>
        <dbReference type="Pfam" id="PF12804"/>
    </source>
</evidence>
<reference evidence="2 3" key="1">
    <citation type="submission" date="2019-09" db="EMBL/GenBank/DDBJ databases">
        <title>Mumia zhuanghuii sp. nov. isolated from the intestinal contents of plateau pika (Ochotona curzoniae) in the Qinghai-Tibet plateau of China.</title>
        <authorList>
            <person name="Tian Z."/>
        </authorList>
    </citation>
    <scope>NUCLEOTIDE SEQUENCE [LARGE SCALE GENOMIC DNA]</scope>
    <source>
        <strain evidence="3">350</strain>
    </source>
</reference>
<dbReference type="Proteomes" id="UP000307768">
    <property type="component" value="Unassembled WGS sequence"/>
</dbReference>
<comment type="caution">
    <text evidence="2">The sequence shown here is derived from an EMBL/GenBank/DDBJ whole genome shotgun (WGS) entry which is preliminary data.</text>
</comment>
<dbReference type="Gene3D" id="3.90.550.10">
    <property type="entry name" value="Spore Coat Polysaccharide Biosynthesis Protein SpsA, Chain A"/>
    <property type="match status" value="1"/>
</dbReference>
<dbReference type="GO" id="GO:0016779">
    <property type="term" value="F:nucleotidyltransferase activity"/>
    <property type="evidence" value="ECO:0007669"/>
    <property type="project" value="UniProtKB-ARBA"/>
</dbReference>
<dbReference type="Pfam" id="PF12804">
    <property type="entry name" value="NTP_transf_3"/>
    <property type="match status" value="1"/>
</dbReference>
<evidence type="ECO:0000313" key="2">
    <source>
        <dbReference type="EMBL" id="KAA1422900.1"/>
    </source>
</evidence>
<feature type="domain" description="MobA-like NTP transferase" evidence="1">
    <location>
        <begin position="9"/>
        <end position="193"/>
    </location>
</feature>
<dbReference type="SUPFAM" id="SSF53448">
    <property type="entry name" value="Nucleotide-diphospho-sugar transferases"/>
    <property type="match status" value="1"/>
</dbReference>
<dbReference type="InterPro" id="IPR025877">
    <property type="entry name" value="MobA-like_NTP_Trfase"/>
</dbReference>
<dbReference type="EMBL" id="VDFQ02000003">
    <property type="protein sequence ID" value="KAA1422900.1"/>
    <property type="molecule type" value="Genomic_DNA"/>
</dbReference>
<sequence length="217" mass="22645">MAKRALVAGVVLAAGEGRRMGKPKALVEGADGRTWLERTLGVLLDGGCRDLYVVEGAQAESVEAAADDFLSSRRGADGEPKKITGLAFVESPDWSEGLGASLRTVLTSFLDNPASTGVDALLVMLVDLPDVGPDVVRRVLDHADTAADPRAVLARATYDGRPGHPVLVGRDHWAPMAATLSGDEGGRRYLADHGAAPIECGDLATGRDQDTPSPAPE</sequence>
<name>A0A5Q6RXV4_9ACTN</name>
<accession>A0A5Q6RXV4</accession>
<dbReference type="InterPro" id="IPR029044">
    <property type="entry name" value="Nucleotide-diphossugar_trans"/>
</dbReference>
<protein>
    <submittedName>
        <fullName evidence="2">Nucleotidyltransferase family protein</fullName>
    </submittedName>
</protein>
<proteinExistence type="predicted"/>
<dbReference type="PANTHER" id="PTHR43777:SF1">
    <property type="entry name" value="MOLYBDENUM COFACTOR CYTIDYLYLTRANSFERASE"/>
    <property type="match status" value="1"/>
</dbReference>
<dbReference type="CDD" id="cd04182">
    <property type="entry name" value="GT_2_like_f"/>
    <property type="match status" value="1"/>
</dbReference>
<evidence type="ECO:0000313" key="3">
    <source>
        <dbReference type="Proteomes" id="UP000307768"/>
    </source>
</evidence>